<evidence type="ECO:0000313" key="2">
    <source>
        <dbReference type="Proteomes" id="UP000265703"/>
    </source>
</evidence>
<accession>A0A397TMA3</accession>
<name>A0A397TMA3_9GLOM</name>
<keyword evidence="2" id="KW-1185">Reference proteome</keyword>
<organism evidence="1 2">
    <name type="scientific">Glomus cerebriforme</name>
    <dbReference type="NCBI Taxonomy" id="658196"/>
    <lineage>
        <taxon>Eukaryota</taxon>
        <taxon>Fungi</taxon>
        <taxon>Fungi incertae sedis</taxon>
        <taxon>Mucoromycota</taxon>
        <taxon>Glomeromycotina</taxon>
        <taxon>Glomeromycetes</taxon>
        <taxon>Glomerales</taxon>
        <taxon>Glomeraceae</taxon>
        <taxon>Glomus</taxon>
    </lineage>
</organism>
<dbReference type="AlphaFoldDB" id="A0A397TMA3"/>
<dbReference type="OrthoDB" id="2359283at2759"/>
<gene>
    <name evidence="1" type="ORF">C1645_800804</name>
</gene>
<dbReference type="EMBL" id="QKYT01000007">
    <property type="protein sequence ID" value="RIA99092.1"/>
    <property type="molecule type" value="Genomic_DNA"/>
</dbReference>
<proteinExistence type="predicted"/>
<reference evidence="1 2" key="1">
    <citation type="submission" date="2018-06" db="EMBL/GenBank/DDBJ databases">
        <title>Comparative genomics reveals the genomic features of Rhizophagus irregularis, R. cerebriforme, R. diaphanum and Gigaspora rosea, and their symbiotic lifestyle signature.</title>
        <authorList>
            <person name="Morin E."/>
            <person name="San Clemente H."/>
            <person name="Chen E.C.H."/>
            <person name="De La Providencia I."/>
            <person name="Hainaut M."/>
            <person name="Kuo A."/>
            <person name="Kohler A."/>
            <person name="Murat C."/>
            <person name="Tang N."/>
            <person name="Roy S."/>
            <person name="Loubradou J."/>
            <person name="Henrissat B."/>
            <person name="Grigoriev I.V."/>
            <person name="Corradi N."/>
            <person name="Roux C."/>
            <person name="Martin F.M."/>
        </authorList>
    </citation>
    <scope>NUCLEOTIDE SEQUENCE [LARGE SCALE GENOMIC DNA]</scope>
    <source>
        <strain evidence="1 2">DAOM 227022</strain>
    </source>
</reference>
<protein>
    <submittedName>
        <fullName evidence="1">Uncharacterized protein</fullName>
    </submittedName>
</protein>
<comment type="caution">
    <text evidence="1">The sequence shown here is derived from an EMBL/GenBank/DDBJ whole genome shotgun (WGS) entry which is preliminary data.</text>
</comment>
<evidence type="ECO:0000313" key="1">
    <source>
        <dbReference type="EMBL" id="RIA99092.1"/>
    </source>
</evidence>
<dbReference type="Proteomes" id="UP000265703">
    <property type="component" value="Unassembled WGS sequence"/>
</dbReference>
<sequence length="197" mass="23315">MCFVETHVLGFHIKTFRILQDFLKTLQNFFKDFQKHMFWDFILKLLDMSFVEKRVFQKITLKLLVDNFFDNIADYKEDFSFIRNNESAFYFAKKRALENNSNSSTDDNFEDEVNNNQSETTISTDIDAEYEIAQIITTNLSKCIIIDIVDEKLQRCNSDLKLRAGRDLNKLGICYSHFMFDQNQLHEAGAKKEKDIR</sequence>